<dbReference type="Proteomes" id="UP001210925">
    <property type="component" value="Unassembled WGS sequence"/>
</dbReference>
<dbReference type="SUPFAM" id="SSF50370">
    <property type="entry name" value="Ricin B-like lectins"/>
    <property type="match status" value="1"/>
</dbReference>
<gene>
    <name evidence="3" type="ORF">HK103_006613</name>
</gene>
<dbReference type="PROSITE" id="PS50231">
    <property type="entry name" value="RICIN_B_LECTIN"/>
    <property type="match status" value="1"/>
</dbReference>
<sequence length="467" mass="48164">MNGQCLTADQSWGSNPNLQSCGGSNQDWTIVYNNGDNSFQWYLGSSKCVDIGAAIQSSSNTVYLQNCPWNGNDNLNFIARQFGNDMIISIAKSPSLCLSYNSGKNNYGAAGCDSNSPLQRFAYNGIRAIPDPNPPAPKPQPTPPPQSNNPPPPPTNQGNGGSSSSNGNGGSNQQSGGSSNNGQSGGSNGGNKPNTANTPSKTNSPPAPSSESHPASQTPFPSGIAGNGPTVNGVTLNGDSNDSNSNSGTGQSSTSSSSGSQSSSTNSHLGLLIGGAVFAVVIIAGLGFIYTLRAKRNKESHAPSSPSNKYDMYANVQTPIVSDASPSMDNTSISNRSPVVSLTSTSPTTSPSMPDTAFNRAVPYEALTSTSAYADQSHKSSIASNYSPATTPTATLGQSMGVLSPYQPPILLNNGIASPLAPQNQLQSPVLTSPYLAKTPNSLHIKSPFIPAERLGKHSDQPPLLLE</sequence>
<feature type="region of interest" description="Disordered" evidence="1">
    <location>
        <begin position="126"/>
        <end position="266"/>
    </location>
</feature>
<comment type="caution">
    <text evidence="3">The sequence shown here is derived from an EMBL/GenBank/DDBJ whole genome shotgun (WGS) entry which is preliminary data.</text>
</comment>
<protein>
    <submittedName>
        <fullName evidence="3">Uncharacterized protein</fullName>
    </submittedName>
</protein>
<evidence type="ECO:0000256" key="2">
    <source>
        <dbReference type="SAM" id="Phobius"/>
    </source>
</evidence>
<dbReference type="EMBL" id="JADGKB010000071">
    <property type="protein sequence ID" value="KAJ3255150.1"/>
    <property type="molecule type" value="Genomic_DNA"/>
</dbReference>
<keyword evidence="2" id="KW-0472">Membrane</keyword>
<evidence type="ECO:0000256" key="1">
    <source>
        <dbReference type="SAM" id="MobiDB-lite"/>
    </source>
</evidence>
<proteinExistence type="predicted"/>
<reference evidence="3" key="1">
    <citation type="submission" date="2020-05" db="EMBL/GenBank/DDBJ databases">
        <title>Phylogenomic resolution of chytrid fungi.</title>
        <authorList>
            <person name="Stajich J.E."/>
            <person name="Amses K."/>
            <person name="Simmons R."/>
            <person name="Seto K."/>
            <person name="Myers J."/>
            <person name="Bonds A."/>
            <person name="Quandt C.A."/>
            <person name="Barry K."/>
            <person name="Liu P."/>
            <person name="Grigoriev I."/>
            <person name="Longcore J.E."/>
            <person name="James T.Y."/>
        </authorList>
    </citation>
    <scope>NUCLEOTIDE SEQUENCE</scope>
    <source>
        <strain evidence="3">PLAUS21</strain>
    </source>
</reference>
<feature type="compositionally biased region" description="Pro residues" evidence="1">
    <location>
        <begin position="131"/>
        <end position="155"/>
    </location>
</feature>
<feature type="compositionally biased region" description="Low complexity" evidence="1">
    <location>
        <begin position="337"/>
        <end position="354"/>
    </location>
</feature>
<accession>A0AAD5UEA4</accession>
<dbReference type="Gene3D" id="2.80.10.50">
    <property type="match status" value="1"/>
</dbReference>
<name>A0AAD5UEA4_9FUNG</name>
<dbReference type="CDD" id="cd00161">
    <property type="entry name" value="beta-trefoil_Ricin-like"/>
    <property type="match status" value="1"/>
</dbReference>
<feature type="region of interest" description="Disordered" evidence="1">
    <location>
        <begin position="321"/>
        <end position="356"/>
    </location>
</feature>
<feature type="compositionally biased region" description="Polar residues" evidence="1">
    <location>
        <begin position="321"/>
        <end position="336"/>
    </location>
</feature>
<dbReference type="AlphaFoldDB" id="A0AAD5UEA4"/>
<keyword evidence="2" id="KW-1133">Transmembrane helix</keyword>
<organism evidence="3 4">
    <name type="scientific">Boothiomyces macroporosus</name>
    <dbReference type="NCBI Taxonomy" id="261099"/>
    <lineage>
        <taxon>Eukaryota</taxon>
        <taxon>Fungi</taxon>
        <taxon>Fungi incertae sedis</taxon>
        <taxon>Chytridiomycota</taxon>
        <taxon>Chytridiomycota incertae sedis</taxon>
        <taxon>Chytridiomycetes</taxon>
        <taxon>Rhizophydiales</taxon>
        <taxon>Terramycetaceae</taxon>
        <taxon>Boothiomyces</taxon>
    </lineage>
</organism>
<keyword evidence="2" id="KW-0812">Transmembrane</keyword>
<evidence type="ECO:0000313" key="4">
    <source>
        <dbReference type="Proteomes" id="UP001210925"/>
    </source>
</evidence>
<dbReference type="InterPro" id="IPR035992">
    <property type="entry name" value="Ricin_B-like_lectins"/>
</dbReference>
<feature type="compositionally biased region" description="Low complexity" evidence="1">
    <location>
        <begin position="162"/>
        <end position="182"/>
    </location>
</feature>
<evidence type="ECO:0000313" key="3">
    <source>
        <dbReference type="EMBL" id="KAJ3255150.1"/>
    </source>
</evidence>
<feature type="compositionally biased region" description="Low complexity" evidence="1">
    <location>
        <begin position="237"/>
        <end position="266"/>
    </location>
</feature>
<feature type="transmembrane region" description="Helical" evidence="2">
    <location>
        <begin position="269"/>
        <end position="292"/>
    </location>
</feature>
<keyword evidence="4" id="KW-1185">Reference proteome</keyword>